<evidence type="ECO:0000259" key="4">
    <source>
        <dbReference type="PROSITE" id="PS50110"/>
    </source>
</evidence>
<protein>
    <submittedName>
        <fullName evidence="5">Response regulator receiver protein</fullName>
    </submittedName>
</protein>
<keyword evidence="1 3" id="KW-0597">Phosphoprotein</keyword>
<comment type="caution">
    <text evidence="5">The sequence shown here is derived from an EMBL/GenBank/DDBJ whole genome shotgun (WGS) entry which is preliminary data.</text>
</comment>
<organism evidence="5 6">
    <name type="scientific">Salinisphaera dokdonensis CL-ES53</name>
    <dbReference type="NCBI Taxonomy" id="1304272"/>
    <lineage>
        <taxon>Bacteria</taxon>
        <taxon>Pseudomonadati</taxon>
        <taxon>Pseudomonadota</taxon>
        <taxon>Gammaproteobacteria</taxon>
        <taxon>Salinisphaerales</taxon>
        <taxon>Salinisphaeraceae</taxon>
        <taxon>Salinisphaera</taxon>
    </lineage>
</organism>
<name>A0ABV2AX42_9GAMM</name>
<evidence type="ECO:0000256" key="3">
    <source>
        <dbReference type="PROSITE-ProRule" id="PRU00169"/>
    </source>
</evidence>
<dbReference type="RefSeq" id="WP_353109160.1">
    <property type="nucleotide sequence ID" value="NZ_APND01000001.1"/>
</dbReference>
<dbReference type="PROSITE" id="PS50110">
    <property type="entry name" value="RESPONSE_REGULATORY"/>
    <property type="match status" value="1"/>
</dbReference>
<dbReference type="EMBL" id="APND01000001">
    <property type="protein sequence ID" value="MES1928220.1"/>
    <property type="molecule type" value="Genomic_DNA"/>
</dbReference>
<keyword evidence="6" id="KW-1185">Reference proteome</keyword>
<dbReference type="Pfam" id="PF02954">
    <property type="entry name" value="HTH_8"/>
    <property type="match status" value="1"/>
</dbReference>
<reference evidence="5 6" key="1">
    <citation type="submission" date="2013-03" db="EMBL/GenBank/DDBJ databases">
        <title>Salinisphaera dokdonensis CL-ES53 Genome Sequencing.</title>
        <authorList>
            <person name="Li C."/>
            <person name="Lai Q."/>
            <person name="Shao Z."/>
        </authorList>
    </citation>
    <scope>NUCLEOTIDE SEQUENCE [LARGE SCALE GENOMIC DNA]</scope>
    <source>
        <strain evidence="5 6">CL-ES53</strain>
    </source>
</reference>
<evidence type="ECO:0000313" key="6">
    <source>
        <dbReference type="Proteomes" id="UP001460888"/>
    </source>
</evidence>
<dbReference type="InterPro" id="IPR011006">
    <property type="entry name" value="CheY-like_superfamily"/>
</dbReference>
<dbReference type="SUPFAM" id="SSF52172">
    <property type="entry name" value="CheY-like"/>
    <property type="match status" value="1"/>
</dbReference>
<dbReference type="Proteomes" id="UP001460888">
    <property type="component" value="Unassembled WGS sequence"/>
</dbReference>
<dbReference type="Gene3D" id="1.10.10.60">
    <property type="entry name" value="Homeodomain-like"/>
    <property type="match status" value="1"/>
</dbReference>
<dbReference type="PANTHER" id="PTHR44591">
    <property type="entry name" value="STRESS RESPONSE REGULATOR PROTEIN 1"/>
    <property type="match status" value="1"/>
</dbReference>
<gene>
    <name evidence="5" type="ORF">SADO_03155</name>
</gene>
<dbReference type="SMART" id="SM00448">
    <property type="entry name" value="REC"/>
    <property type="match status" value="1"/>
</dbReference>
<sequence length="183" mass="19708">MNKADASAMRVLLIDDDTTFTDALARALGRRGLVIATAHTPDEALARANDWAPTHAVLDLNLNCEVSGLDLITPLIEAAPGLRVTVLTGYASIATTVSAMQRGAVGYLAKPVDAPAVIAALGDDGADTPVESPEQRMSLKRLEWEHIQRVLAEHDGNISEAARSLGLHRRTLQRKLDKRPVKF</sequence>
<dbReference type="Pfam" id="PF00072">
    <property type="entry name" value="Response_reg"/>
    <property type="match status" value="1"/>
</dbReference>
<dbReference type="PANTHER" id="PTHR44591:SF14">
    <property type="entry name" value="PROTEIN PILG"/>
    <property type="match status" value="1"/>
</dbReference>
<keyword evidence="2" id="KW-0902">Two-component regulatory system</keyword>
<evidence type="ECO:0000313" key="5">
    <source>
        <dbReference type="EMBL" id="MES1928220.1"/>
    </source>
</evidence>
<dbReference type="InterPro" id="IPR050595">
    <property type="entry name" value="Bact_response_regulator"/>
</dbReference>
<dbReference type="InterPro" id="IPR001789">
    <property type="entry name" value="Sig_transdc_resp-reg_receiver"/>
</dbReference>
<evidence type="ECO:0000256" key="1">
    <source>
        <dbReference type="ARBA" id="ARBA00022553"/>
    </source>
</evidence>
<dbReference type="PRINTS" id="PR01590">
    <property type="entry name" value="HTHFIS"/>
</dbReference>
<evidence type="ECO:0000256" key="2">
    <source>
        <dbReference type="ARBA" id="ARBA00023012"/>
    </source>
</evidence>
<dbReference type="InterPro" id="IPR002197">
    <property type="entry name" value="HTH_Fis"/>
</dbReference>
<dbReference type="Gene3D" id="3.40.50.2300">
    <property type="match status" value="1"/>
</dbReference>
<feature type="domain" description="Response regulatory" evidence="4">
    <location>
        <begin position="10"/>
        <end position="125"/>
    </location>
</feature>
<accession>A0ABV2AX42</accession>
<proteinExistence type="predicted"/>
<feature type="modified residue" description="4-aspartylphosphate" evidence="3">
    <location>
        <position position="59"/>
    </location>
</feature>